<dbReference type="PIRSF" id="PIRSF005673">
    <property type="entry name" value="Importin_alpha"/>
    <property type="match status" value="1"/>
</dbReference>
<evidence type="ECO:0000256" key="3">
    <source>
        <dbReference type="ARBA" id="ARBA00022737"/>
    </source>
</evidence>
<dbReference type="InterPro" id="IPR036975">
    <property type="entry name" value="Importin-a_IBB_sf"/>
</dbReference>
<dbReference type="PANTHER" id="PTHR23316">
    <property type="entry name" value="IMPORTIN ALPHA"/>
    <property type="match status" value="1"/>
</dbReference>
<evidence type="ECO:0000256" key="2">
    <source>
        <dbReference type="ARBA" id="ARBA00022448"/>
    </source>
</evidence>
<dbReference type="PROSITE" id="PS51214">
    <property type="entry name" value="IBB"/>
    <property type="match status" value="1"/>
</dbReference>
<evidence type="ECO:0000259" key="7">
    <source>
        <dbReference type="PROSITE" id="PS51214"/>
    </source>
</evidence>
<dbReference type="WBParaSite" id="L893_g12174.t1">
    <property type="protein sequence ID" value="L893_g12174.t1"/>
    <property type="gene ID" value="L893_g12174"/>
</dbReference>
<dbReference type="InterPro" id="IPR032413">
    <property type="entry name" value="Arm_3"/>
</dbReference>
<dbReference type="GO" id="GO:0006606">
    <property type="term" value="P:protein import into nucleus"/>
    <property type="evidence" value="ECO:0007669"/>
    <property type="project" value="InterPro"/>
</dbReference>
<evidence type="ECO:0000256" key="5">
    <source>
        <dbReference type="PIRNR" id="PIRNR005673"/>
    </source>
</evidence>
<keyword evidence="3" id="KW-0677">Repeat</keyword>
<evidence type="ECO:0000256" key="1">
    <source>
        <dbReference type="ARBA" id="ARBA00010394"/>
    </source>
</evidence>
<feature type="domain" description="IBB" evidence="7">
    <location>
        <begin position="2"/>
        <end position="64"/>
    </location>
</feature>
<evidence type="ECO:0000313" key="8">
    <source>
        <dbReference type="Proteomes" id="UP000095287"/>
    </source>
</evidence>
<dbReference type="InterPro" id="IPR002652">
    <property type="entry name" value="Importin-a_IBB"/>
</dbReference>
<evidence type="ECO:0000256" key="6">
    <source>
        <dbReference type="SAM" id="MobiDB-lite"/>
    </source>
</evidence>
<evidence type="ECO:0000313" key="9">
    <source>
        <dbReference type="WBParaSite" id="L893_g12174.t1"/>
    </source>
</evidence>
<dbReference type="InterPro" id="IPR000225">
    <property type="entry name" value="Armadillo"/>
</dbReference>
<comment type="similarity">
    <text evidence="1 5">Belongs to the importin alpha family.</text>
</comment>
<dbReference type="InterPro" id="IPR016024">
    <property type="entry name" value="ARM-type_fold"/>
</dbReference>
<dbReference type="Pfam" id="PF00514">
    <property type="entry name" value="Arm"/>
    <property type="match status" value="3"/>
</dbReference>
<keyword evidence="2 5" id="KW-0813">Transport</keyword>
<feature type="compositionally biased region" description="Polar residues" evidence="6">
    <location>
        <begin position="1"/>
        <end position="11"/>
    </location>
</feature>
<evidence type="ECO:0000256" key="4">
    <source>
        <dbReference type="ARBA" id="ARBA00022927"/>
    </source>
</evidence>
<keyword evidence="8" id="KW-1185">Reference proteome</keyword>
<keyword evidence="4 5" id="KW-0653">Protein transport</keyword>
<proteinExistence type="inferred from homology"/>
<dbReference type="GO" id="GO:0005737">
    <property type="term" value="C:cytoplasm"/>
    <property type="evidence" value="ECO:0007669"/>
    <property type="project" value="InterPro"/>
</dbReference>
<sequence>MSLQESNSVSVSKDEIDRQKMYKNAGKHEDMRRRRTECSVEIRKQKRGDAMMKRRNLETDGCETGDESQTEGAEPKVNWSLNQVYKCLTNNPTLPQLRDAFESLRRNLSKDKNPPIDEVIRMNLVEAMVRGLSVEDPKVQFESAWGLTNIVSGTTEQTRHAIEKGCIPPLLQLSISTEYKLAEQAAWALANITGDNAEFRDMMLKHNCLHVVEHLTQNLNSLSNEFVRTIAWWYSNLCRHKKSRLSSDVLRRLAPGLCHLIEYNDEAVQQDSCWALSYMTDGPDEYMQIARDAGCIDKVVLFLDMAMKKSKFSSVAPAVRVLGNFTSGADELTQVVVDSGCIQRQLPHLLTSRNTNILKESTWLESTWLVSNIFAGTKEQIQVALDANLLPLVLKVFAVGDARSQEEAHWAIYNLTSGGTPSQTLKLLEGSGLNDINEGLQHTPKVDVLKNMLDALKNVLNHVAYTYNDRLPAVLEAFEASDLTEFIESCQNHDNEDVYKMAYDIVSNFFCDEDDADFFEENKENDAAPQGGFSF</sequence>
<feature type="region of interest" description="Disordered" evidence="6">
    <location>
        <begin position="1"/>
        <end position="48"/>
    </location>
</feature>
<accession>A0A1I7Y3S0</accession>
<organism evidence="8 9">
    <name type="scientific">Steinernema glaseri</name>
    <dbReference type="NCBI Taxonomy" id="37863"/>
    <lineage>
        <taxon>Eukaryota</taxon>
        <taxon>Metazoa</taxon>
        <taxon>Ecdysozoa</taxon>
        <taxon>Nematoda</taxon>
        <taxon>Chromadorea</taxon>
        <taxon>Rhabditida</taxon>
        <taxon>Tylenchina</taxon>
        <taxon>Panagrolaimomorpha</taxon>
        <taxon>Strongyloidoidea</taxon>
        <taxon>Steinernematidae</taxon>
        <taxon>Steinernema</taxon>
    </lineage>
</organism>
<dbReference type="InterPro" id="IPR024931">
    <property type="entry name" value="Importin_alpha"/>
</dbReference>
<dbReference type="SUPFAM" id="SSF48371">
    <property type="entry name" value="ARM repeat"/>
    <property type="match status" value="1"/>
</dbReference>
<dbReference type="Gene3D" id="1.20.5.690">
    <property type="entry name" value="Importin-alpha, importin-beta-binding domain"/>
    <property type="match status" value="1"/>
</dbReference>
<reference evidence="9" key="1">
    <citation type="submission" date="2016-11" db="UniProtKB">
        <authorList>
            <consortium name="WormBaseParasite"/>
        </authorList>
    </citation>
    <scope>IDENTIFICATION</scope>
</reference>
<dbReference type="SMART" id="SM00185">
    <property type="entry name" value="ARM"/>
    <property type="match status" value="7"/>
</dbReference>
<protein>
    <recommendedName>
        <fullName evidence="5">Importin subunit alpha</fullName>
    </recommendedName>
</protein>
<name>A0A1I7Y3S0_9BILA</name>
<dbReference type="AlphaFoldDB" id="A0A1I7Y3S0"/>
<dbReference type="Gene3D" id="1.25.10.10">
    <property type="entry name" value="Leucine-rich Repeat Variant"/>
    <property type="match status" value="1"/>
</dbReference>
<dbReference type="GO" id="GO:0061608">
    <property type="term" value="F:nuclear import signal receptor activity"/>
    <property type="evidence" value="ECO:0007669"/>
    <property type="project" value="InterPro"/>
</dbReference>
<dbReference type="Pfam" id="PF01749">
    <property type="entry name" value="IBB"/>
    <property type="match status" value="1"/>
</dbReference>
<dbReference type="Pfam" id="PF16186">
    <property type="entry name" value="Arm_3"/>
    <property type="match status" value="1"/>
</dbReference>
<feature type="compositionally biased region" description="Basic and acidic residues" evidence="6">
    <location>
        <begin position="12"/>
        <end position="48"/>
    </location>
</feature>
<dbReference type="Proteomes" id="UP000095287">
    <property type="component" value="Unplaced"/>
</dbReference>
<dbReference type="InterPro" id="IPR011989">
    <property type="entry name" value="ARM-like"/>
</dbReference>